<feature type="domain" description="RIN4 pathogenic type III effector avirulence factor Avr cleavage site" evidence="2">
    <location>
        <begin position="11"/>
        <end position="45"/>
    </location>
</feature>
<dbReference type="InterPro" id="IPR008700">
    <property type="entry name" value="TypeIII_avirulence_cleave"/>
</dbReference>
<feature type="region of interest" description="Disordered" evidence="1">
    <location>
        <begin position="218"/>
        <end position="242"/>
    </location>
</feature>
<keyword evidence="4" id="KW-1185">Reference proteome</keyword>
<evidence type="ECO:0000259" key="2">
    <source>
        <dbReference type="Pfam" id="PF05627"/>
    </source>
</evidence>
<name>A0AAN8YXE4_9MAGN</name>
<dbReference type="EMBL" id="JBAMMX010000022">
    <property type="protein sequence ID" value="KAK6918719.1"/>
    <property type="molecule type" value="Genomic_DNA"/>
</dbReference>
<evidence type="ECO:0000313" key="4">
    <source>
        <dbReference type="Proteomes" id="UP001370490"/>
    </source>
</evidence>
<dbReference type="Proteomes" id="UP001370490">
    <property type="component" value="Unassembled WGS sequence"/>
</dbReference>
<feature type="compositionally biased region" description="Basic and acidic residues" evidence="1">
    <location>
        <begin position="227"/>
        <end position="242"/>
    </location>
</feature>
<evidence type="ECO:0000313" key="3">
    <source>
        <dbReference type="EMBL" id="KAK6918719.1"/>
    </source>
</evidence>
<dbReference type="PANTHER" id="PTHR33159:SF101">
    <property type="entry name" value="OS04G0379600 PROTEIN"/>
    <property type="match status" value="1"/>
</dbReference>
<dbReference type="PANTHER" id="PTHR33159">
    <property type="entry name" value="RPM1-INTERACTING PROTEIN 4 (RIN4) FAMILY PROTEIN"/>
    <property type="match status" value="1"/>
</dbReference>
<gene>
    <name evidence="3" type="ORF">RJ641_017141</name>
</gene>
<dbReference type="InterPro" id="IPR040387">
    <property type="entry name" value="RIN4/NOI4"/>
</dbReference>
<sequence>MGQYSFDNNREKGPPLPKFGEWDVNDPASAEGFTVIFNKARNEKKGCGGGKPESPPMDVPTYKPEAQLGKPQAKHFGEVRFGQAYVLSSNPSDEHIQPGKVYLYVNNSETFLLDIPAPNAQKAPKMIWLTRTTNRGTTKKLTAKSINNYHGLILQATYVSFKSEEQHETVKPFHRRKQLGIGRDQTLNKGSQNCKRENKMIGGYVGFTLGVLRRDDDEVPPISPVERAMRGRSKSEEGLECC</sequence>
<evidence type="ECO:0000256" key="1">
    <source>
        <dbReference type="SAM" id="MobiDB-lite"/>
    </source>
</evidence>
<dbReference type="Pfam" id="PF05627">
    <property type="entry name" value="AvrRpt-cleavage"/>
    <property type="match status" value="1"/>
</dbReference>
<comment type="caution">
    <text evidence="3">The sequence shown here is derived from an EMBL/GenBank/DDBJ whole genome shotgun (WGS) entry which is preliminary data.</text>
</comment>
<reference evidence="3 4" key="1">
    <citation type="submission" date="2023-12" db="EMBL/GenBank/DDBJ databases">
        <title>A high-quality genome assembly for Dillenia turbinata (Dilleniales).</title>
        <authorList>
            <person name="Chanderbali A."/>
        </authorList>
    </citation>
    <scope>NUCLEOTIDE SEQUENCE [LARGE SCALE GENOMIC DNA]</scope>
    <source>
        <strain evidence="3">LSX21</strain>
        <tissue evidence="3">Leaf</tissue>
    </source>
</reference>
<proteinExistence type="predicted"/>
<feature type="region of interest" description="Disordered" evidence="1">
    <location>
        <begin position="1"/>
        <end position="24"/>
    </location>
</feature>
<accession>A0AAN8YXE4</accession>
<protein>
    <submittedName>
        <fullName evidence="3">RIN4, pathogenic type III effector avirulence factor Avr cleavage site</fullName>
    </submittedName>
</protein>
<dbReference type="AlphaFoldDB" id="A0AAN8YXE4"/>
<organism evidence="3 4">
    <name type="scientific">Dillenia turbinata</name>
    <dbReference type="NCBI Taxonomy" id="194707"/>
    <lineage>
        <taxon>Eukaryota</taxon>
        <taxon>Viridiplantae</taxon>
        <taxon>Streptophyta</taxon>
        <taxon>Embryophyta</taxon>
        <taxon>Tracheophyta</taxon>
        <taxon>Spermatophyta</taxon>
        <taxon>Magnoliopsida</taxon>
        <taxon>eudicotyledons</taxon>
        <taxon>Gunneridae</taxon>
        <taxon>Pentapetalae</taxon>
        <taxon>Dilleniales</taxon>
        <taxon>Dilleniaceae</taxon>
        <taxon>Dillenia</taxon>
    </lineage>
</organism>